<protein>
    <recommendedName>
        <fullName evidence="3">Tyrosine specific protein phosphatases domain-containing protein</fullName>
    </recommendedName>
</protein>
<evidence type="ECO:0000313" key="4">
    <source>
        <dbReference type="EMBL" id="PPQ99745.1"/>
    </source>
</evidence>
<dbReference type="InterPro" id="IPR029021">
    <property type="entry name" value="Prot-tyrosine_phosphatase-like"/>
</dbReference>
<dbReference type="SMART" id="SM00404">
    <property type="entry name" value="PTPc_motif"/>
    <property type="match status" value="1"/>
</dbReference>
<dbReference type="PROSITE" id="PS50056">
    <property type="entry name" value="TYR_PHOSPHATASE_2"/>
    <property type="match status" value="1"/>
</dbReference>
<dbReference type="STRING" id="181874.A0A409Y9C2"/>
<gene>
    <name evidence="4" type="ORF">CVT24_009728</name>
</gene>
<dbReference type="InterPro" id="IPR057023">
    <property type="entry name" value="PTP-SAK"/>
</dbReference>
<dbReference type="AlphaFoldDB" id="A0A409Y9C2"/>
<keyword evidence="5" id="KW-1185">Reference proteome</keyword>
<keyword evidence="1" id="KW-0378">Hydrolase</keyword>
<dbReference type="GO" id="GO:0016791">
    <property type="term" value="F:phosphatase activity"/>
    <property type="evidence" value="ECO:0007669"/>
    <property type="project" value="UniProtKB-ARBA"/>
</dbReference>
<feature type="compositionally biased region" description="Polar residues" evidence="2">
    <location>
        <begin position="1"/>
        <end position="10"/>
    </location>
</feature>
<dbReference type="Pfam" id="PF22784">
    <property type="entry name" value="PTP-SAK"/>
    <property type="match status" value="1"/>
</dbReference>
<name>A0A409Y9C2_9AGAR</name>
<dbReference type="EMBL" id="NHTK01001348">
    <property type="protein sequence ID" value="PPQ99745.1"/>
    <property type="molecule type" value="Genomic_DNA"/>
</dbReference>
<dbReference type="InterPro" id="IPR003595">
    <property type="entry name" value="Tyr_Pase_cat"/>
</dbReference>
<evidence type="ECO:0000256" key="1">
    <source>
        <dbReference type="ARBA" id="ARBA00022801"/>
    </source>
</evidence>
<dbReference type="SUPFAM" id="SSF52799">
    <property type="entry name" value="(Phosphotyrosine protein) phosphatases II"/>
    <property type="match status" value="1"/>
</dbReference>
<evidence type="ECO:0000313" key="5">
    <source>
        <dbReference type="Proteomes" id="UP000284842"/>
    </source>
</evidence>
<dbReference type="InterPro" id="IPR000387">
    <property type="entry name" value="Tyr_Pase_dom"/>
</dbReference>
<feature type="domain" description="Tyrosine specific protein phosphatases" evidence="3">
    <location>
        <begin position="345"/>
        <end position="418"/>
    </location>
</feature>
<dbReference type="GO" id="GO:0140096">
    <property type="term" value="F:catalytic activity, acting on a protein"/>
    <property type="evidence" value="ECO:0007669"/>
    <property type="project" value="UniProtKB-ARBA"/>
</dbReference>
<organism evidence="4 5">
    <name type="scientific">Panaeolus cyanescens</name>
    <dbReference type="NCBI Taxonomy" id="181874"/>
    <lineage>
        <taxon>Eukaryota</taxon>
        <taxon>Fungi</taxon>
        <taxon>Dikarya</taxon>
        <taxon>Basidiomycota</taxon>
        <taxon>Agaricomycotina</taxon>
        <taxon>Agaricomycetes</taxon>
        <taxon>Agaricomycetidae</taxon>
        <taxon>Agaricales</taxon>
        <taxon>Agaricineae</taxon>
        <taxon>Galeropsidaceae</taxon>
        <taxon>Panaeolus</taxon>
    </lineage>
</organism>
<feature type="region of interest" description="Disordered" evidence="2">
    <location>
        <begin position="1"/>
        <end position="21"/>
    </location>
</feature>
<dbReference type="Gene3D" id="3.90.190.10">
    <property type="entry name" value="Protein tyrosine phosphatase superfamily"/>
    <property type="match status" value="1"/>
</dbReference>
<reference evidence="4 5" key="1">
    <citation type="journal article" date="2018" name="Evol. Lett.">
        <title>Horizontal gene cluster transfer increased hallucinogenic mushroom diversity.</title>
        <authorList>
            <person name="Reynolds H.T."/>
            <person name="Vijayakumar V."/>
            <person name="Gluck-Thaler E."/>
            <person name="Korotkin H.B."/>
            <person name="Matheny P.B."/>
            <person name="Slot J.C."/>
        </authorList>
    </citation>
    <scope>NUCLEOTIDE SEQUENCE [LARGE SCALE GENOMIC DNA]</scope>
    <source>
        <strain evidence="4 5">2629</strain>
    </source>
</reference>
<proteinExistence type="predicted"/>
<accession>A0A409Y9C2</accession>
<sequence length="454" mass="50800">MQQLISSLASQHHKSDYNRSKYGLNGSPARYIPMSIHMPQQFYQLRAKQLNSACERQWWLSFTQPTQSHSIQDEIKAAMAEPLPAPALHPHPLKTSLTHPINVSFIIPQELVSLISSHALVTTYQYSPTRLDIPPPFALERLLDIRDIRIQQHAQKLGLCSIPQPLSSSHFLTRSNITNALQSAISSAIDPFIDAIKTPLPQPCERVLTTPLDSNLSLSLTMTTSLPNQPFQHVPARFSDSSITSEPPPFTLGNLLLSSCPGKKVRLTGPVKGRPGVCRDLELDLQRMRELGVRCIVCCLDDDELEFLGAPWSEYERYASKLGIDVLRLPIPEGLPPLSPSQLDAHIVDLINRYTLRGVPILVHCRGGVGRAGVVASCWMIRLGVCGWLENSSISTEEIVAAPRKDTVAYVQKVINLVRRRRSMKAIETYEQVLFLVDYVEYLRLNELRGQAEL</sequence>
<evidence type="ECO:0000256" key="2">
    <source>
        <dbReference type="SAM" id="MobiDB-lite"/>
    </source>
</evidence>
<evidence type="ECO:0000259" key="3">
    <source>
        <dbReference type="PROSITE" id="PS50056"/>
    </source>
</evidence>
<dbReference type="InParanoid" id="A0A409Y9C2"/>
<dbReference type="InterPro" id="IPR050561">
    <property type="entry name" value="PTP"/>
</dbReference>
<dbReference type="Proteomes" id="UP000284842">
    <property type="component" value="Unassembled WGS sequence"/>
</dbReference>
<dbReference type="PANTHER" id="PTHR23339">
    <property type="entry name" value="TYROSINE SPECIFIC PROTEIN PHOSPHATASE AND DUAL SPECIFICITY PROTEIN PHOSPHATASE"/>
    <property type="match status" value="1"/>
</dbReference>
<dbReference type="OrthoDB" id="266663at2759"/>
<comment type="caution">
    <text evidence="4">The sequence shown here is derived from an EMBL/GenBank/DDBJ whole genome shotgun (WGS) entry which is preliminary data.</text>
</comment>